<dbReference type="EMBL" id="CP070872">
    <property type="protein sequence ID" value="QSE77674.1"/>
    <property type="molecule type" value="Genomic_DNA"/>
</dbReference>
<evidence type="ECO:0000313" key="10">
    <source>
        <dbReference type="EMBL" id="QSE77674.1"/>
    </source>
</evidence>
<keyword evidence="3" id="KW-0808">Transferase</keyword>
<keyword evidence="7" id="KW-0411">Iron-sulfur</keyword>
<organism evidence="10 11">
    <name type="scientific">Lactococcus taiwanensis</name>
    <dbReference type="NCBI Taxonomy" id="1151742"/>
    <lineage>
        <taxon>Bacteria</taxon>
        <taxon>Bacillati</taxon>
        <taxon>Bacillota</taxon>
        <taxon>Bacilli</taxon>
        <taxon>Lactobacillales</taxon>
        <taxon>Streptococcaceae</taxon>
        <taxon>Lactococcus</taxon>
    </lineage>
</organism>
<dbReference type="Pfam" id="PF00266">
    <property type="entry name" value="Aminotran_5"/>
    <property type="match status" value="1"/>
</dbReference>
<dbReference type="GO" id="GO:0051536">
    <property type="term" value="F:iron-sulfur cluster binding"/>
    <property type="evidence" value="ECO:0007669"/>
    <property type="project" value="UniProtKB-KW"/>
</dbReference>
<dbReference type="InterPro" id="IPR015424">
    <property type="entry name" value="PyrdxlP-dep_Trfase"/>
</dbReference>
<dbReference type="InterPro" id="IPR000192">
    <property type="entry name" value="Aminotrans_V_dom"/>
</dbReference>
<accession>A0AA45KI44</accession>
<comment type="similarity">
    <text evidence="2">Belongs to the class-V pyridoxal-phosphate-dependent aminotransferase family. NifS/IscS subfamily.</text>
</comment>
<dbReference type="PIRSF" id="PIRSF005572">
    <property type="entry name" value="NifS"/>
    <property type="match status" value="1"/>
</dbReference>
<dbReference type="RefSeq" id="WP_205872510.1">
    <property type="nucleotide sequence ID" value="NZ_CP070872.1"/>
</dbReference>
<evidence type="ECO:0000256" key="2">
    <source>
        <dbReference type="ARBA" id="ARBA00006490"/>
    </source>
</evidence>
<dbReference type="InterPro" id="IPR015421">
    <property type="entry name" value="PyrdxlP-dep_Trfase_major"/>
</dbReference>
<reference evidence="10 11" key="1">
    <citation type="submission" date="2021-02" db="EMBL/GenBank/DDBJ databases">
        <title>Complete genome sequence of Lactococcus lactis strain K_LL004.</title>
        <authorList>
            <person name="Kim H.B."/>
        </authorList>
    </citation>
    <scope>NUCLEOTIDE SEQUENCE [LARGE SCALE GENOMIC DNA]</scope>
    <source>
        <strain evidence="10 11">K_LL004</strain>
    </source>
</reference>
<dbReference type="Gene3D" id="3.90.1150.10">
    <property type="entry name" value="Aspartate Aminotransferase, domain 1"/>
    <property type="match status" value="1"/>
</dbReference>
<dbReference type="SUPFAM" id="SSF53383">
    <property type="entry name" value="PLP-dependent transferases"/>
    <property type="match status" value="1"/>
</dbReference>
<evidence type="ECO:0000259" key="9">
    <source>
        <dbReference type="Pfam" id="PF00266"/>
    </source>
</evidence>
<comment type="catalytic activity">
    <reaction evidence="8">
        <text>(sulfur carrier)-H + L-cysteine = (sulfur carrier)-SH + L-alanine</text>
        <dbReference type="Rhea" id="RHEA:43892"/>
        <dbReference type="Rhea" id="RHEA-COMP:14737"/>
        <dbReference type="Rhea" id="RHEA-COMP:14739"/>
        <dbReference type="ChEBI" id="CHEBI:29917"/>
        <dbReference type="ChEBI" id="CHEBI:35235"/>
        <dbReference type="ChEBI" id="CHEBI:57972"/>
        <dbReference type="ChEBI" id="CHEBI:64428"/>
        <dbReference type="EC" id="2.8.1.7"/>
    </reaction>
</comment>
<evidence type="ECO:0000313" key="11">
    <source>
        <dbReference type="Proteomes" id="UP000663608"/>
    </source>
</evidence>
<dbReference type="Gene3D" id="1.10.260.50">
    <property type="match status" value="1"/>
</dbReference>
<keyword evidence="11" id="KW-1185">Reference proteome</keyword>
<evidence type="ECO:0000256" key="3">
    <source>
        <dbReference type="ARBA" id="ARBA00022679"/>
    </source>
</evidence>
<dbReference type="PANTHER" id="PTHR11601:SF34">
    <property type="entry name" value="CYSTEINE DESULFURASE"/>
    <property type="match status" value="1"/>
</dbReference>
<keyword evidence="6" id="KW-0408">Iron</keyword>
<dbReference type="KEGG" id="lti:JW886_08745"/>
<protein>
    <submittedName>
        <fullName evidence="10">Cysteine desulfurase</fullName>
    </submittedName>
</protein>
<dbReference type="AlphaFoldDB" id="A0AA45KI44"/>
<dbReference type="GO" id="GO:0031071">
    <property type="term" value="F:cysteine desulfurase activity"/>
    <property type="evidence" value="ECO:0007669"/>
    <property type="project" value="UniProtKB-EC"/>
</dbReference>
<sequence>MIYLDNAATTPLLPEVVTSMSDSLTLTFGNPSSIHGLGRQASHVVRQVRETVARALAVNSRNILFTSGASEANNQALIGYALANKAKGNHIITTAIEHPSVLNTVQYLHDRYGFDVTFVKPKADGSFPASLIEEQLRADTILVSMMWANNETGQLLPVTEVGKLLVNHQAAYHVDATQVLGKIPVHPEEVGADFLSASAHKFHGPKGVGLLYFNEKLRFDALIHGGEQEEKRRAGTENIHSLVGMATALEFAIEHMDENYKKVELLHKTLLEELNSDAAPLTFYKNQFGKSMPHVLNIAFPHENHDLLLTKLDLAGFAISTGSACTAGTIEPSHVLEAIYGSGSEKLKENIRISFSELNTIDEIKKFAEHLKLILKK</sequence>
<evidence type="ECO:0000256" key="6">
    <source>
        <dbReference type="ARBA" id="ARBA00023004"/>
    </source>
</evidence>
<evidence type="ECO:0000256" key="5">
    <source>
        <dbReference type="ARBA" id="ARBA00022898"/>
    </source>
</evidence>
<name>A0AA45KI44_9LACT</name>
<proteinExistence type="inferred from homology"/>
<evidence type="ECO:0000256" key="4">
    <source>
        <dbReference type="ARBA" id="ARBA00022723"/>
    </source>
</evidence>
<keyword evidence="5" id="KW-0663">Pyridoxal phosphate</keyword>
<evidence type="ECO:0000256" key="7">
    <source>
        <dbReference type="ARBA" id="ARBA00023014"/>
    </source>
</evidence>
<keyword evidence="4" id="KW-0479">Metal-binding</keyword>
<comment type="cofactor">
    <cofactor evidence="1">
        <name>pyridoxal 5'-phosphate</name>
        <dbReference type="ChEBI" id="CHEBI:597326"/>
    </cofactor>
</comment>
<dbReference type="Proteomes" id="UP000663608">
    <property type="component" value="Chromosome"/>
</dbReference>
<feature type="domain" description="Aminotransferase class V" evidence="9">
    <location>
        <begin position="2"/>
        <end position="367"/>
    </location>
</feature>
<gene>
    <name evidence="10" type="ORF">JW886_08745</name>
</gene>
<dbReference type="InterPro" id="IPR015422">
    <property type="entry name" value="PyrdxlP-dep_Trfase_small"/>
</dbReference>
<evidence type="ECO:0000256" key="1">
    <source>
        <dbReference type="ARBA" id="ARBA00001933"/>
    </source>
</evidence>
<dbReference type="GO" id="GO:0046872">
    <property type="term" value="F:metal ion binding"/>
    <property type="evidence" value="ECO:0007669"/>
    <property type="project" value="UniProtKB-KW"/>
</dbReference>
<evidence type="ECO:0000256" key="8">
    <source>
        <dbReference type="ARBA" id="ARBA00050776"/>
    </source>
</evidence>
<dbReference type="InterPro" id="IPR016454">
    <property type="entry name" value="Cysteine_dSase"/>
</dbReference>
<dbReference type="PANTHER" id="PTHR11601">
    <property type="entry name" value="CYSTEINE DESULFURYLASE FAMILY MEMBER"/>
    <property type="match status" value="1"/>
</dbReference>
<dbReference type="Gene3D" id="3.40.640.10">
    <property type="entry name" value="Type I PLP-dependent aspartate aminotransferase-like (Major domain)"/>
    <property type="match status" value="1"/>
</dbReference>